<dbReference type="InterPro" id="IPR052430">
    <property type="entry name" value="IVT-Associated"/>
</dbReference>
<sequence length="367" mass="38219">MGAFASLARKLAALAPQLRYSLRVSVAGVVAFAIARSLDLPFHGLWAVLTAIVVSQVSVGGSLRASIEYNIGTLGGAVWAAAVGLAFPHVTPVAQAIVLVVSVAPMAMAAAVSPSFRVAPFSAVLVLLIGGQLGETPLVSAVTRILEVAIGGAVAVAVSLAVFPERARRQGLKAASGILNQMADLLPKLLVRVSRDGDAVQIALAQNRLGDAVSVFRGLAEDARRERMVSLGPHPDPAALARALLRTRHDFVMIARATGARFPEPIASRLAPPLTRFADEATAYLRNCAAALASRTPAPSIAPIEAAHAAYAAQVAAVRREGLSIALQTADVERVFALGFGLEQLCRDLVDLEPRIEDLVGRGAARP</sequence>
<gene>
    <name evidence="6" type="ORF">DFR50_1154</name>
</gene>
<accession>A0A366FBB6</accession>
<dbReference type="GO" id="GO:0022857">
    <property type="term" value="F:transmembrane transporter activity"/>
    <property type="evidence" value="ECO:0007669"/>
    <property type="project" value="InterPro"/>
</dbReference>
<evidence type="ECO:0000313" key="6">
    <source>
        <dbReference type="EMBL" id="RBP11897.1"/>
    </source>
</evidence>
<protein>
    <submittedName>
        <fullName evidence="6">Fusaric acid resistance family protein</fullName>
    </submittedName>
</protein>
<reference evidence="6 7" key="1">
    <citation type="submission" date="2018-06" db="EMBL/GenBank/DDBJ databases">
        <title>Genomic Encyclopedia of Type Strains, Phase IV (KMG-IV): sequencing the most valuable type-strain genomes for metagenomic binning, comparative biology and taxonomic classification.</title>
        <authorList>
            <person name="Goeker M."/>
        </authorList>
    </citation>
    <scope>NUCLEOTIDE SEQUENCE [LARGE SCALE GENOMIC DNA]</scope>
    <source>
        <strain evidence="6 7">DSM 24875</strain>
    </source>
</reference>
<feature type="transmembrane region" description="Helical" evidence="5">
    <location>
        <begin position="44"/>
        <end position="62"/>
    </location>
</feature>
<dbReference type="RefSeq" id="WP_113889964.1">
    <property type="nucleotide sequence ID" value="NZ_QNRK01000015.1"/>
</dbReference>
<name>A0A366FBB6_9HYPH</name>
<comment type="subcellular location">
    <subcellularLocation>
        <location evidence="1">Membrane</location>
        <topology evidence="1">Multi-pass membrane protein</topology>
    </subcellularLocation>
</comment>
<keyword evidence="3 5" id="KW-1133">Transmembrane helix</keyword>
<comment type="caution">
    <text evidence="6">The sequence shown here is derived from an EMBL/GenBank/DDBJ whole genome shotgun (WGS) entry which is preliminary data.</text>
</comment>
<evidence type="ECO:0000256" key="1">
    <source>
        <dbReference type="ARBA" id="ARBA00004141"/>
    </source>
</evidence>
<dbReference type="PANTHER" id="PTHR47804:SF3">
    <property type="entry name" value="PROTEIN BRE4"/>
    <property type="match status" value="1"/>
</dbReference>
<evidence type="ECO:0000256" key="5">
    <source>
        <dbReference type="SAM" id="Phobius"/>
    </source>
</evidence>
<dbReference type="InterPro" id="IPR006726">
    <property type="entry name" value="PHBA_efflux_AaeB/fusaric-R"/>
</dbReference>
<dbReference type="GO" id="GO:0005886">
    <property type="term" value="C:plasma membrane"/>
    <property type="evidence" value="ECO:0007669"/>
    <property type="project" value="InterPro"/>
</dbReference>
<dbReference type="AlphaFoldDB" id="A0A366FBB6"/>
<dbReference type="EMBL" id="QNRK01000015">
    <property type="protein sequence ID" value="RBP11897.1"/>
    <property type="molecule type" value="Genomic_DNA"/>
</dbReference>
<keyword evidence="2 5" id="KW-0812">Transmembrane</keyword>
<dbReference type="Proteomes" id="UP000253529">
    <property type="component" value="Unassembled WGS sequence"/>
</dbReference>
<proteinExistence type="predicted"/>
<dbReference type="OrthoDB" id="7254882at2"/>
<keyword evidence="7" id="KW-1185">Reference proteome</keyword>
<evidence type="ECO:0000256" key="4">
    <source>
        <dbReference type="ARBA" id="ARBA00023136"/>
    </source>
</evidence>
<evidence type="ECO:0000256" key="2">
    <source>
        <dbReference type="ARBA" id="ARBA00022692"/>
    </source>
</evidence>
<evidence type="ECO:0000313" key="7">
    <source>
        <dbReference type="Proteomes" id="UP000253529"/>
    </source>
</evidence>
<feature type="transmembrane region" description="Helical" evidence="5">
    <location>
        <begin position="119"/>
        <end position="139"/>
    </location>
</feature>
<dbReference type="Pfam" id="PF04632">
    <property type="entry name" value="FUSC"/>
    <property type="match status" value="1"/>
</dbReference>
<evidence type="ECO:0000256" key="3">
    <source>
        <dbReference type="ARBA" id="ARBA00022989"/>
    </source>
</evidence>
<keyword evidence="4 5" id="KW-0472">Membrane</keyword>
<dbReference type="PANTHER" id="PTHR47804">
    <property type="entry name" value="60S RIBOSOMAL PROTEIN L19"/>
    <property type="match status" value="1"/>
</dbReference>
<feature type="transmembrane region" description="Helical" evidence="5">
    <location>
        <begin position="145"/>
        <end position="163"/>
    </location>
</feature>
<organism evidence="6 7">
    <name type="scientific">Roseiarcus fermentans</name>
    <dbReference type="NCBI Taxonomy" id="1473586"/>
    <lineage>
        <taxon>Bacteria</taxon>
        <taxon>Pseudomonadati</taxon>
        <taxon>Pseudomonadota</taxon>
        <taxon>Alphaproteobacteria</taxon>
        <taxon>Hyphomicrobiales</taxon>
        <taxon>Roseiarcaceae</taxon>
        <taxon>Roseiarcus</taxon>
    </lineage>
</organism>